<evidence type="ECO:0000256" key="1">
    <source>
        <dbReference type="SAM" id="MobiDB-lite"/>
    </source>
</evidence>
<name>L0ERZ7_LIBCB</name>
<reference evidence="3 4" key="1">
    <citation type="journal article" date="2012" name="Stand. Genomic Sci.">
        <title>Complete genome sequence of Liberibacter crescens BT-1.</title>
        <authorList>
            <person name="Leonard M.T."/>
            <person name="Fagen J.R."/>
            <person name="Davis-Richardson A.G."/>
            <person name="Davis M.J."/>
            <person name="Triplett E.W."/>
        </authorList>
    </citation>
    <scope>NUCLEOTIDE SEQUENCE [LARGE SCALE GENOMIC DNA]</scope>
    <source>
        <strain evidence="3 4">BT-1</strain>
    </source>
</reference>
<dbReference type="eggNOG" id="COG5373">
    <property type="taxonomic scope" value="Bacteria"/>
</dbReference>
<proteinExistence type="predicted"/>
<dbReference type="AlphaFoldDB" id="L0ERZ7"/>
<dbReference type="GO" id="GO:0003743">
    <property type="term" value="F:translation initiation factor activity"/>
    <property type="evidence" value="ECO:0007669"/>
    <property type="project" value="UniProtKB-KW"/>
</dbReference>
<evidence type="ECO:0000313" key="3">
    <source>
        <dbReference type="EMBL" id="AGA64274.1"/>
    </source>
</evidence>
<accession>L0ERZ7</accession>
<keyword evidence="3" id="KW-0396">Initiation factor</keyword>
<feature type="domain" description="DUF4167" evidence="2">
    <location>
        <begin position="14"/>
        <end position="92"/>
    </location>
</feature>
<keyword evidence="4" id="KW-1185">Reference proteome</keyword>
<sequence length="210" mass="23736">MRPGQQQHKRSRGRSSNNSNSGNFNRKNLNPLTRSYDSSGPDIKIRGTAQHIAEKYSALARDAMSAGDYVMAENHFQHAEHYNRIIAIAQSQIHERIKRDERVDSLESEEKRSLGLENEVNHSEVELVEPISILPITEKNKMIEANSPQPIIEGFSFEVSKAEKEVLTKRVTNMRRRKSVVRSSNKSNQNSSSENSEMGSSVEESSVLEV</sequence>
<dbReference type="STRING" id="1215343.B488_02810"/>
<dbReference type="EMBL" id="CP003789">
    <property type="protein sequence ID" value="AGA64274.1"/>
    <property type="molecule type" value="Genomic_DNA"/>
</dbReference>
<organism evidence="3 4">
    <name type="scientific">Liberibacter crescens (strain BT-1)</name>
    <dbReference type="NCBI Taxonomy" id="1215343"/>
    <lineage>
        <taxon>Bacteria</taxon>
        <taxon>Pseudomonadati</taxon>
        <taxon>Pseudomonadota</taxon>
        <taxon>Alphaproteobacteria</taxon>
        <taxon>Hyphomicrobiales</taxon>
        <taxon>Rhizobiaceae</taxon>
        <taxon>Liberibacter</taxon>
    </lineage>
</organism>
<evidence type="ECO:0000259" key="2">
    <source>
        <dbReference type="Pfam" id="PF13763"/>
    </source>
</evidence>
<keyword evidence="3" id="KW-0648">Protein biosynthesis</keyword>
<dbReference type="PATRIC" id="fig|1215343.11.peg.291"/>
<feature type="region of interest" description="Disordered" evidence="1">
    <location>
        <begin position="168"/>
        <end position="210"/>
    </location>
</feature>
<feature type="compositionally biased region" description="Low complexity" evidence="1">
    <location>
        <begin position="181"/>
        <end position="210"/>
    </location>
</feature>
<dbReference type="HOGENOM" id="CLU_069113_1_2_5"/>
<evidence type="ECO:0000313" key="4">
    <source>
        <dbReference type="Proteomes" id="UP000010799"/>
    </source>
</evidence>
<feature type="region of interest" description="Disordered" evidence="1">
    <location>
        <begin position="1"/>
        <end position="42"/>
    </location>
</feature>
<dbReference type="InterPro" id="IPR025430">
    <property type="entry name" value="DUF4167"/>
</dbReference>
<dbReference type="RefSeq" id="WP_015272701.1">
    <property type="nucleotide sequence ID" value="NC_019907.1"/>
</dbReference>
<dbReference type="Proteomes" id="UP000010799">
    <property type="component" value="Chromosome"/>
</dbReference>
<gene>
    <name evidence="3" type="ordered locus">B488_02810</name>
</gene>
<dbReference type="Pfam" id="PF13763">
    <property type="entry name" value="DUF4167"/>
    <property type="match status" value="1"/>
</dbReference>
<feature type="compositionally biased region" description="Polar residues" evidence="1">
    <location>
        <begin position="27"/>
        <end position="38"/>
    </location>
</feature>
<feature type="compositionally biased region" description="Low complexity" evidence="1">
    <location>
        <begin position="14"/>
        <end position="26"/>
    </location>
</feature>
<dbReference type="KEGG" id="lcc:B488_02810"/>
<protein>
    <submittedName>
        <fullName evidence="3">Eukaryotic translation initiation factor 3 subunit 10</fullName>
    </submittedName>
</protein>